<accession>A0ABW7PZL7</accession>
<organism evidence="6 7">
    <name type="scientific">Pantoea osteomyelitidis</name>
    <dbReference type="NCBI Taxonomy" id="3230026"/>
    <lineage>
        <taxon>Bacteria</taxon>
        <taxon>Pseudomonadati</taxon>
        <taxon>Pseudomonadota</taxon>
        <taxon>Gammaproteobacteria</taxon>
        <taxon>Enterobacterales</taxon>
        <taxon>Erwiniaceae</taxon>
        <taxon>Pantoea</taxon>
    </lineage>
</organism>
<keyword evidence="2" id="KW-0229">DNA integration</keyword>
<proteinExistence type="predicted"/>
<dbReference type="InterPro" id="IPR002104">
    <property type="entry name" value="Integrase_catalytic"/>
</dbReference>
<dbReference type="InterPro" id="IPR050090">
    <property type="entry name" value="Tyrosine_recombinase_XerCD"/>
</dbReference>
<dbReference type="Proteomes" id="UP001611251">
    <property type="component" value="Unassembled WGS sequence"/>
</dbReference>
<keyword evidence="3" id="KW-0233">DNA recombination</keyword>
<evidence type="ECO:0000313" key="6">
    <source>
        <dbReference type="EMBL" id="MFH8135750.1"/>
    </source>
</evidence>
<dbReference type="EMBL" id="JBGFSN010000006">
    <property type="protein sequence ID" value="MFH8135750.1"/>
    <property type="molecule type" value="Genomic_DNA"/>
</dbReference>
<dbReference type="Pfam" id="PF00589">
    <property type="entry name" value="Phage_integrase"/>
    <property type="match status" value="1"/>
</dbReference>
<evidence type="ECO:0000256" key="3">
    <source>
        <dbReference type="ARBA" id="ARBA00023172"/>
    </source>
</evidence>
<dbReference type="InterPro" id="IPR013762">
    <property type="entry name" value="Integrase-like_cat_sf"/>
</dbReference>
<gene>
    <name evidence="6" type="ORF">ABU178_16470</name>
</gene>
<keyword evidence="1" id="KW-0159">Chromosome partition</keyword>
<evidence type="ECO:0000256" key="4">
    <source>
        <dbReference type="SAM" id="MobiDB-lite"/>
    </source>
</evidence>
<dbReference type="InterPro" id="IPR011010">
    <property type="entry name" value="DNA_brk_join_enz"/>
</dbReference>
<evidence type="ECO:0000259" key="5">
    <source>
        <dbReference type="PROSITE" id="PS51898"/>
    </source>
</evidence>
<name>A0ABW7PZL7_9GAMM</name>
<feature type="domain" description="Tyr recombinase" evidence="5">
    <location>
        <begin position="141"/>
        <end position="325"/>
    </location>
</feature>
<dbReference type="PANTHER" id="PTHR30349:SF81">
    <property type="entry name" value="TYROSINE RECOMBINASE XERC"/>
    <property type="match status" value="1"/>
</dbReference>
<protein>
    <submittedName>
        <fullName evidence="6">Tyrosine-type recombinase/integrase</fullName>
    </submittedName>
</protein>
<comment type="caution">
    <text evidence="6">The sequence shown here is derived from an EMBL/GenBank/DDBJ whole genome shotgun (WGS) entry which is preliminary data.</text>
</comment>
<dbReference type="PROSITE" id="PS51898">
    <property type="entry name" value="TYR_RECOMBINASE"/>
    <property type="match status" value="1"/>
</dbReference>
<dbReference type="PANTHER" id="PTHR30349">
    <property type="entry name" value="PHAGE INTEGRASE-RELATED"/>
    <property type="match status" value="1"/>
</dbReference>
<evidence type="ECO:0000256" key="1">
    <source>
        <dbReference type="ARBA" id="ARBA00022829"/>
    </source>
</evidence>
<sequence length="329" mass="36418">MTEFTEDSFLPRSPHFPSADGQDASALAAINSSPPLNPAQAYLIGLSSAASRQTMRSFLNIVAGMLGFSSLQSCAWGSLRRHHIRGLLEMLSVSGRAPATINTYLSALKGTAREAWMMKQMDTESYQQILSVRAVRGSRLTRGRALGAEEIHALFRSCEQDAGCKGPRDAAMLAVMLGCGLRRSEVIGLDYASLLHQEQALRVRGKGNKERLAFMPESVWRRIRTWTETIRGEGDGPLFTRIRAGDDVTSQRMTPQAVYHILGQRRAESGIEECAPHDLRRTFASMMLDNGEDLITVRDAMGHASVTTTQKYDRRGDERLRKAADKLSF</sequence>
<dbReference type="SUPFAM" id="SSF56349">
    <property type="entry name" value="DNA breaking-rejoining enzymes"/>
    <property type="match status" value="1"/>
</dbReference>
<keyword evidence="7" id="KW-1185">Reference proteome</keyword>
<dbReference type="RefSeq" id="WP_397216841.1">
    <property type="nucleotide sequence ID" value="NZ_JBGFSN010000006.1"/>
</dbReference>
<reference evidence="6 7" key="1">
    <citation type="submission" date="2024-08" db="EMBL/GenBank/DDBJ databases">
        <title>Pantoea ronii - a newly identified human opportunistic pathogen.</title>
        <authorList>
            <person name="Keidar-Friedman D."/>
            <person name="Sorek N."/>
            <person name="Leshin-Carmel D."/>
            <person name="Tsur A."/>
            <person name="Amsalem M."/>
            <person name="Tolkach D."/>
            <person name="Brosh-Nissimov T."/>
        </authorList>
    </citation>
    <scope>NUCLEOTIDE SEQUENCE [LARGE SCALE GENOMIC DNA]</scope>
    <source>
        <strain evidence="6 7">AA23256</strain>
    </source>
</reference>
<evidence type="ECO:0000313" key="7">
    <source>
        <dbReference type="Proteomes" id="UP001611251"/>
    </source>
</evidence>
<feature type="region of interest" description="Disordered" evidence="4">
    <location>
        <begin position="1"/>
        <end position="21"/>
    </location>
</feature>
<dbReference type="Gene3D" id="1.10.443.10">
    <property type="entry name" value="Intergrase catalytic core"/>
    <property type="match status" value="1"/>
</dbReference>
<evidence type="ECO:0000256" key="2">
    <source>
        <dbReference type="ARBA" id="ARBA00022908"/>
    </source>
</evidence>